<feature type="chain" id="PRO_5045224702" evidence="1">
    <location>
        <begin position="27"/>
        <end position="200"/>
    </location>
</feature>
<gene>
    <name evidence="2" type="ORF">HCN52_20070</name>
</gene>
<organism evidence="2 3">
    <name type="scientific">Streptomyces bohaiensis</name>
    <dbReference type="NCBI Taxonomy" id="1431344"/>
    <lineage>
        <taxon>Bacteria</taxon>
        <taxon>Bacillati</taxon>
        <taxon>Actinomycetota</taxon>
        <taxon>Actinomycetes</taxon>
        <taxon>Kitasatosporales</taxon>
        <taxon>Streptomycetaceae</taxon>
        <taxon>Streptomyces</taxon>
    </lineage>
</organism>
<sequence length="200" mass="21354">MRRISAAIVGGISATLLAASVPSASAAETDIPSDYSQEDLRADLVIEDVEGEELTPEEELELKAPDPDAFTVLSATGSTPIGSFNFSWNGLSFKIPAGCFLTHSIKGSKKKITSQIAGVDCVGPTALAAQFCNSRLEFHYADTNGKTYRIKRGPLNSSCRTGTIPSYKLGAQTLPHYGKACTHLYVASKRRAVQCHNITS</sequence>
<reference evidence="2 3" key="1">
    <citation type="submission" date="2020-03" db="EMBL/GenBank/DDBJ databases">
        <title>Draft genome of Streptomyces sp. ventii, isolated from the Axial Seamount in the Pacific Ocean, and resequencing of the two type strains Streptomyces lonarensis strain NCL 716 and Streptomyces bohaiensis strain 11A07.</title>
        <authorList>
            <person name="Loughran R.M."/>
            <person name="Pfannmuller K.M."/>
            <person name="Wasson B.J."/>
            <person name="Deadmond M.C."/>
            <person name="Paddock B.E."/>
            <person name="Koyack M.J."/>
            <person name="Gallegos D.A."/>
            <person name="Mitchell E.A."/>
            <person name="Ushijima B."/>
            <person name="Saw J.H."/>
            <person name="Mcphail K.L."/>
            <person name="Videau P."/>
        </authorList>
    </citation>
    <scope>NUCLEOTIDE SEQUENCE [LARGE SCALE GENOMIC DNA]</scope>
    <source>
        <strain evidence="2 3">11A07</strain>
    </source>
</reference>
<accession>A0ABX1CI95</accession>
<evidence type="ECO:0000313" key="2">
    <source>
        <dbReference type="EMBL" id="NJQ17172.1"/>
    </source>
</evidence>
<name>A0ABX1CI95_9ACTN</name>
<dbReference type="Proteomes" id="UP000727056">
    <property type="component" value="Unassembled WGS sequence"/>
</dbReference>
<dbReference type="EMBL" id="JAAVJC010000252">
    <property type="protein sequence ID" value="NJQ17172.1"/>
    <property type="molecule type" value="Genomic_DNA"/>
</dbReference>
<dbReference type="RefSeq" id="WP_168089858.1">
    <property type="nucleotide sequence ID" value="NZ_BHZH01000299.1"/>
</dbReference>
<protein>
    <submittedName>
        <fullName evidence="2">Uncharacterized protein</fullName>
    </submittedName>
</protein>
<evidence type="ECO:0000256" key="1">
    <source>
        <dbReference type="SAM" id="SignalP"/>
    </source>
</evidence>
<comment type="caution">
    <text evidence="2">The sequence shown here is derived from an EMBL/GenBank/DDBJ whole genome shotgun (WGS) entry which is preliminary data.</text>
</comment>
<evidence type="ECO:0000313" key="3">
    <source>
        <dbReference type="Proteomes" id="UP000727056"/>
    </source>
</evidence>
<keyword evidence="3" id="KW-1185">Reference proteome</keyword>
<proteinExistence type="predicted"/>
<keyword evidence="1" id="KW-0732">Signal</keyword>
<feature type="signal peptide" evidence="1">
    <location>
        <begin position="1"/>
        <end position="26"/>
    </location>
</feature>